<dbReference type="SUPFAM" id="SSF54292">
    <property type="entry name" value="2Fe-2S ferredoxin-like"/>
    <property type="match status" value="1"/>
</dbReference>
<dbReference type="PRINTS" id="PR00410">
    <property type="entry name" value="PHEHYDRXLASE"/>
</dbReference>
<dbReference type="GeneID" id="93769543"/>
<dbReference type="Proteomes" id="UP000677457">
    <property type="component" value="Unassembled WGS sequence"/>
</dbReference>
<dbReference type="GO" id="GO:0016491">
    <property type="term" value="F:oxidoreductase activity"/>
    <property type="evidence" value="ECO:0007669"/>
    <property type="project" value="UniProtKB-KW"/>
</dbReference>
<dbReference type="GO" id="GO:0051537">
    <property type="term" value="F:2 iron, 2 sulfur cluster binding"/>
    <property type="evidence" value="ECO:0007669"/>
    <property type="project" value="UniProtKB-KW"/>
</dbReference>
<feature type="domain" description="FAD-binding FR-type" evidence="10">
    <location>
        <begin position="43"/>
        <end position="147"/>
    </location>
</feature>
<comment type="cofactor">
    <cofactor evidence="1">
        <name>FAD</name>
        <dbReference type="ChEBI" id="CHEBI:57692"/>
    </cofactor>
</comment>
<protein>
    <submittedName>
        <fullName evidence="12">Ferredoxin-NADP reductase</fullName>
    </submittedName>
    <submittedName>
        <fullName evidence="11">Hybrid-cluster NAD(P)-dependent oxidoreductase</fullName>
    </submittedName>
</protein>
<proteinExistence type="predicted"/>
<dbReference type="Gene3D" id="3.40.50.80">
    <property type="entry name" value="Nucleotide-binding domain of ferredoxin-NADP reductase (FNR) module"/>
    <property type="match status" value="1"/>
</dbReference>
<evidence type="ECO:0000256" key="8">
    <source>
        <dbReference type="ARBA" id="ARBA00023014"/>
    </source>
</evidence>
<dbReference type="InterPro" id="IPR008333">
    <property type="entry name" value="Cbr1-like_FAD-bd_dom"/>
</dbReference>
<name>A0A542XH55_SALAC</name>
<evidence type="ECO:0000313" key="14">
    <source>
        <dbReference type="Proteomes" id="UP000677457"/>
    </source>
</evidence>
<comment type="caution">
    <text evidence="12">The sequence shown here is derived from an EMBL/GenBank/DDBJ whole genome shotgun (WGS) entry which is preliminary data.</text>
</comment>
<dbReference type="Pfam" id="PF00970">
    <property type="entry name" value="FAD_binding_6"/>
    <property type="match status" value="1"/>
</dbReference>
<gene>
    <name evidence="12" type="ORF">FB564_0175</name>
    <name evidence="11" type="ORF">Sar04_31620</name>
</gene>
<evidence type="ECO:0000256" key="7">
    <source>
        <dbReference type="ARBA" id="ARBA00023004"/>
    </source>
</evidence>
<dbReference type="InterPro" id="IPR017938">
    <property type="entry name" value="Riboflavin_synthase-like_b-brl"/>
</dbReference>
<dbReference type="PROSITE" id="PS51384">
    <property type="entry name" value="FAD_FR"/>
    <property type="match status" value="1"/>
</dbReference>
<dbReference type="EMBL" id="BOQM01000023">
    <property type="protein sequence ID" value="GIM86426.1"/>
    <property type="molecule type" value="Genomic_DNA"/>
</dbReference>
<keyword evidence="4" id="KW-0479">Metal-binding</keyword>
<reference evidence="11 14" key="2">
    <citation type="submission" date="2021-03" db="EMBL/GenBank/DDBJ databases">
        <title>Whole genome shotgun sequence of Salinispora arenicola NBRC 105043.</title>
        <authorList>
            <person name="Komaki H."/>
            <person name="Tamura T."/>
        </authorList>
    </citation>
    <scope>NUCLEOTIDE SEQUENCE [LARGE SCALE GENOMIC DNA]</scope>
    <source>
        <strain evidence="11 14">NBRC 105043</strain>
    </source>
</reference>
<evidence type="ECO:0000259" key="10">
    <source>
        <dbReference type="PROSITE" id="PS51384"/>
    </source>
</evidence>
<dbReference type="InterPro" id="IPR036010">
    <property type="entry name" value="2Fe-2S_ferredoxin-like_sf"/>
</dbReference>
<dbReference type="InterPro" id="IPR039261">
    <property type="entry name" value="FNR_nucleotide-bd"/>
</dbReference>
<dbReference type="PRINTS" id="PR00371">
    <property type="entry name" value="FPNCR"/>
</dbReference>
<keyword evidence="7" id="KW-0408">Iron</keyword>
<dbReference type="Gene3D" id="3.10.20.30">
    <property type="match status" value="1"/>
</dbReference>
<dbReference type="PANTHER" id="PTHR47354">
    <property type="entry name" value="NADH OXIDOREDUCTASE HCR"/>
    <property type="match status" value="1"/>
</dbReference>
<dbReference type="PANTHER" id="PTHR47354:SF6">
    <property type="entry name" value="NADH OXIDOREDUCTASE HCR"/>
    <property type="match status" value="1"/>
</dbReference>
<accession>A0A542XH55</accession>
<evidence type="ECO:0000256" key="6">
    <source>
        <dbReference type="ARBA" id="ARBA00023002"/>
    </source>
</evidence>
<keyword evidence="3" id="KW-0001">2Fe-2S</keyword>
<evidence type="ECO:0000256" key="2">
    <source>
        <dbReference type="ARBA" id="ARBA00022630"/>
    </source>
</evidence>
<reference evidence="12 13" key="1">
    <citation type="submission" date="2019-06" db="EMBL/GenBank/DDBJ databases">
        <title>Sequencing the genomes of 1000 actinobacteria strains.</title>
        <authorList>
            <person name="Klenk H.-P."/>
        </authorList>
    </citation>
    <scope>NUCLEOTIDE SEQUENCE [LARGE SCALE GENOMIC DNA]</scope>
    <source>
        <strain evidence="12 13">DSM 44819</strain>
    </source>
</reference>
<dbReference type="SUPFAM" id="SSF63380">
    <property type="entry name" value="Riboflavin synthase domain-like"/>
    <property type="match status" value="1"/>
</dbReference>
<dbReference type="EMBL" id="VFOL01000001">
    <property type="protein sequence ID" value="TQL35150.1"/>
    <property type="molecule type" value="Genomic_DNA"/>
</dbReference>
<evidence type="ECO:0000313" key="13">
    <source>
        <dbReference type="Proteomes" id="UP000315983"/>
    </source>
</evidence>
<dbReference type="PROSITE" id="PS51085">
    <property type="entry name" value="2FE2S_FER_2"/>
    <property type="match status" value="1"/>
</dbReference>
<dbReference type="CDD" id="cd06217">
    <property type="entry name" value="FNR_iron_sulfur_binding_3"/>
    <property type="match status" value="1"/>
</dbReference>
<keyword evidence="5" id="KW-0274">FAD</keyword>
<dbReference type="RefSeq" id="WP_016811296.1">
    <property type="nucleotide sequence ID" value="NZ_BOQM01000023.1"/>
</dbReference>
<dbReference type="InterPro" id="IPR001433">
    <property type="entry name" value="OxRdtase_FAD/NAD-bd"/>
</dbReference>
<evidence type="ECO:0000256" key="4">
    <source>
        <dbReference type="ARBA" id="ARBA00022723"/>
    </source>
</evidence>
<dbReference type="PROSITE" id="PS00197">
    <property type="entry name" value="2FE2S_FER_1"/>
    <property type="match status" value="1"/>
</dbReference>
<dbReference type="GO" id="GO:0046872">
    <property type="term" value="F:metal ion binding"/>
    <property type="evidence" value="ECO:0007669"/>
    <property type="project" value="UniProtKB-KW"/>
</dbReference>
<keyword evidence="8" id="KW-0411">Iron-sulfur</keyword>
<dbReference type="InterPro" id="IPR001709">
    <property type="entry name" value="Flavoprot_Pyr_Nucl_cyt_Rdtase"/>
</dbReference>
<keyword evidence="14" id="KW-1185">Reference proteome</keyword>
<evidence type="ECO:0000256" key="3">
    <source>
        <dbReference type="ARBA" id="ARBA00022714"/>
    </source>
</evidence>
<dbReference type="InterPro" id="IPR012675">
    <property type="entry name" value="Beta-grasp_dom_sf"/>
</dbReference>
<dbReference type="InterPro" id="IPR050415">
    <property type="entry name" value="MRET"/>
</dbReference>
<feature type="domain" description="2Fe-2S ferredoxin-type" evidence="9">
    <location>
        <begin position="299"/>
        <end position="384"/>
    </location>
</feature>
<dbReference type="InterPro" id="IPR017927">
    <property type="entry name" value="FAD-bd_FR_type"/>
</dbReference>
<evidence type="ECO:0000313" key="11">
    <source>
        <dbReference type="EMBL" id="GIM86426.1"/>
    </source>
</evidence>
<dbReference type="CDD" id="cd00207">
    <property type="entry name" value="fer2"/>
    <property type="match status" value="1"/>
</dbReference>
<dbReference type="Gene3D" id="2.40.30.10">
    <property type="entry name" value="Translation factors"/>
    <property type="match status" value="1"/>
</dbReference>
<evidence type="ECO:0000256" key="1">
    <source>
        <dbReference type="ARBA" id="ARBA00001974"/>
    </source>
</evidence>
<dbReference type="SUPFAM" id="SSF52343">
    <property type="entry name" value="Ferredoxin reductase-like, C-terminal NADP-linked domain"/>
    <property type="match status" value="1"/>
</dbReference>
<dbReference type="Proteomes" id="UP000315983">
    <property type="component" value="Unassembled WGS sequence"/>
</dbReference>
<dbReference type="InterPro" id="IPR001041">
    <property type="entry name" value="2Fe-2S_ferredoxin-type"/>
</dbReference>
<evidence type="ECO:0000259" key="9">
    <source>
        <dbReference type="PROSITE" id="PS51085"/>
    </source>
</evidence>
<evidence type="ECO:0000256" key="5">
    <source>
        <dbReference type="ARBA" id="ARBA00022827"/>
    </source>
</evidence>
<evidence type="ECO:0000313" key="12">
    <source>
        <dbReference type="EMBL" id="TQL35150.1"/>
    </source>
</evidence>
<dbReference type="Pfam" id="PF00111">
    <property type="entry name" value="Fer2"/>
    <property type="match status" value="1"/>
</dbReference>
<dbReference type="InterPro" id="IPR006058">
    <property type="entry name" value="2Fe2S_fd_BS"/>
</dbReference>
<keyword evidence="2" id="KW-0285">Flavoprotein</keyword>
<dbReference type="Pfam" id="PF00175">
    <property type="entry name" value="NAD_binding_1"/>
    <property type="match status" value="1"/>
</dbReference>
<organism evidence="12 13">
    <name type="scientific">Salinispora arenicola</name>
    <dbReference type="NCBI Taxonomy" id="168697"/>
    <lineage>
        <taxon>Bacteria</taxon>
        <taxon>Bacillati</taxon>
        <taxon>Actinomycetota</taxon>
        <taxon>Actinomycetes</taxon>
        <taxon>Micromonosporales</taxon>
        <taxon>Micromonosporaceae</taxon>
        <taxon>Salinispora</taxon>
    </lineage>
</organism>
<sequence>MPTHPLARFFDRVDDVTAEIARREAGGVAHSAAVDDEIAVCHPKQLDLVVDEVITETATTKTFRLRRATGELLPPFQAGQYISLRLQIEGVRTSRAFSVSSSPTKRRHYDLTVRRVPGGRVSNHLLDAVAPGDRLVSSGPIGTFQHNPLFHGEDLVFLAGGSGVAPAMSMIREVVDRGLPRTLHLVYGSRRADDIIFRAELDQVARDCPEITVDHVISEPDADWSGPTGFLSAAVVERLAGPLRGRMTYVCGPPAMYAYQLRQLDRVGHPRRRVRLEANGIALPAGEDRDWPADVDPTVEVTVAVRGRGAFRTPRSRPLLDALEDNGFQPEASCRSGECSMCRVRVVRGGVFTAAEARLRMSDRDFGFTHSCAAYPVTDVEVDF</sequence>
<keyword evidence="6" id="KW-0560">Oxidoreductase</keyword>
<dbReference type="AlphaFoldDB" id="A0A542XH55"/>